<protein>
    <submittedName>
        <fullName evidence="5">GntR family transcriptional regulator</fullName>
    </submittedName>
</protein>
<evidence type="ECO:0000313" key="6">
    <source>
        <dbReference type="Proteomes" id="UP000192727"/>
    </source>
</evidence>
<name>A0A1V0UP22_9BACL</name>
<accession>A0A1V0UP22</accession>
<keyword evidence="3" id="KW-0804">Transcription</keyword>
<feature type="domain" description="HTH gntR-type" evidence="4">
    <location>
        <begin position="11"/>
        <end position="79"/>
    </location>
</feature>
<dbReference type="SUPFAM" id="SSF46785">
    <property type="entry name" value="Winged helix' DNA-binding domain"/>
    <property type="match status" value="1"/>
</dbReference>
<dbReference type="InterPro" id="IPR036388">
    <property type="entry name" value="WH-like_DNA-bd_sf"/>
</dbReference>
<dbReference type="EMBL" id="CP020557">
    <property type="protein sequence ID" value="ARF66800.1"/>
    <property type="molecule type" value="Genomic_DNA"/>
</dbReference>
<dbReference type="Gene3D" id="1.10.10.10">
    <property type="entry name" value="Winged helix-like DNA-binding domain superfamily/Winged helix DNA-binding domain"/>
    <property type="match status" value="1"/>
</dbReference>
<evidence type="ECO:0000256" key="2">
    <source>
        <dbReference type="ARBA" id="ARBA00023125"/>
    </source>
</evidence>
<gene>
    <name evidence="5" type="ORF">B7C51_01680</name>
</gene>
<keyword evidence="2" id="KW-0238">DNA-binding</keyword>
<dbReference type="GO" id="GO:0003677">
    <property type="term" value="F:DNA binding"/>
    <property type="evidence" value="ECO:0007669"/>
    <property type="project" value="UniProtKB-KW"/>
</dbReference>
<evidence type="ECO:0000259" key="4">
    <source>
        <dbReference type="PROSITE" id="PS50949"/>
    </source>
</evidence>
<sequence>MKIILDSVSDQPLYQQIKDQIKTAIFNRELKEGDQLPSIRSLANDLHVSVLTTKRVYAELEAEGFIITKVGKGSYVAPENFELLLESKRNMVEVKLAEVCQMARLLGIQIEDLHSMLDLLFEEEDGT</sequence>
<dbReference type="PANTHER" id="PTHR38445">
    <property type="entry name" value="HTH-TYPE TRANSCRIPTIONAL REPRESSOR YTRA"/>
    <property type="match status" value="1"/>
</dbReference>
<dbReference type="AlphaFoldDB" id="A0A1V0UP22"/>
<dbReference type="SMART" id="SM00345">
    <property type="entry name" value="HTH_GNTR"/>
    <property type="match status" value="1"/>
</dbReference>
<evidence type="ECO:0000256" key="3">
    <source>
        <dbReference type="ARBA" id="ARBA00023163"/>
    </source>
</evidence>
<dbReference type="RefSeq" id="WP_083038327.1">
    <property type="nucleotide sequence ID" value="NZ_CP020557.1"/>
</dbReference>
<dbReference type="InterPro" id="IPR000524">
    <property type="entry name" value="Tscrpt_reg_HTH_GntR"/>
</dbReference>
<dbReference type="CDD" id="cd07377">
    <property type="entry name" value="WHTH_GntR"/>
    <property type="match status" value="1"/>
</dbReference>
<keyword evidence="1" id="KW-0805">Transcription regulation</keyword>
<reference evidence="5 6" key="1">
    <citation type="submission" date="2017-03" db="EMBL/GenBank/DDBJ databases">
        <title>Paenibacillus larvae genome sequencing.</title>
        <authorList>
            <person name="Dingman D.W."/>
        </authorList>
    </citation>
    <scope>NUCLEOTIDE SEQUENCE [LARGE SCALE GENOMIC DNA]</scope>
    <source>
        <strain evidence="5 6">SAG 10367</strain>
    </source>
</reference>
<proteinExistence type="predicted"/>
<dbReference type="Proteomes" id="UP000192727">
    <property type="component" value="Chromosome"/>
</dbReference>
<dbReference type="GO" id="GO:0003700">
    <property type="term" value="F:DNA-binding transcription factor activity"/>
    <property type="evidence" value="ECO:0007669"/>
    <property type="project" value="InterPro"/>
</dbReference>
<dbReference type="PANTHER" id="PTHR38445:SF7">
    <property type="entry name" value="GNTR-FAMILY TRANSCRIPTIONAL REGULATOR"/>
    <property type="match status" value="1"/>
</dbReference>
<evidence type="ECO:0000313" key="5">
    <source>
        <dbReference type="EMBL" id="ARF66800.1"/>
    </source>
</evidence>
<dbReference type="Pfam" id="PF00392">
    <property type="entry name" value="GntR"/>
    <property type="match status" value="1"/>
</dbReference>
<evidence type="ECO:0000256" key="1">
    <source>
        <dbReference type="ARBA" id="ARBA00023015"/>
    </source>
</evidence>
<dbReference type="InterPro" id="IPR036390">
    <property type="entry name" value="WH_DNA-bd_sf"/>
</dbReference>
<dbReference type="PROSITE" id="PS50949">
    <property type="entry name" value="HTH_GNTR"/>
    <property type="match status" value="1"/>
</dbReference>
<organism evidence="5 6">
    <name type="scientific">Paenibacillus larvae subsp. pulvifaciens</name>
    <dbReference type="NCBI Taxonomy" id="1477"/>
    <lineage>
        <taxon>Bacteria</taxon>
        <taxon>Bacillati</taxon>
        <taxon>Bacillota</taxon>
        <taxon>Bacilli</taxon>
        <taxon>Bacillales</taxon>
        <taxon>Paenibacillaceae</taxon>
        <taxon>Paenibacillus</taxon>
    </lineage>
</organism>